<feature type="signal peptide" evidence="2">
    <location>
        <begin position="1"/>
        <end position="24"/>
    </location>
</feature>
<organism evidence="4 5">
    <name type="scientific">Noviherbaspirillum saxi</name>
    <dbReference type="NCBI Taxonomy" id="2320863"/>
    <lineage>
        <taxon>Bacteria</taxon>
        <taxon>Pseudomonadati</taxon>
        <taxon>Pseudomonadota</taxon>
        <taxon>Betaproteobacteria</taxon>
        <taxon>Burkholderiales</taxon>
        <taxon>Oxalobacteraceae</taxon>
        <taxon>Noviherbaspirillum</taxon>
    </lineage>
</organism>
<gene>
    <name evidence="4" type="ORF">D3871_10400</name>
</gene>
<sequence>MSPFVLRSTFIGALFLCLSNPALAVYRCEADGKVSYSDIACPSARQLDIKASSAGPTPTDKKRLAEEKKFVERAEKARHKEEAAEEKARQRAARQRLAQDKKCDALARRQRWASEDVSAATQKSAEKARRKASRVNEQYEAECGARRTELLHG</sequence>
<keyword evidence="5" id="KW-1185">Reference proteome</keyword>
<evidence type="ECO:0000313" key="5">
    <source>
        <dbReference type="Proteomes" id="UP000265955"/>
    </source>
</evidence>
<dbReference type="RefSeq" id="WP_119768824.1">
    <property type="nucleotide sequence ID" value="NZ_QYUO01000001.1"/>
</dbReference>
<proteinExistence type="predicted"/>
<feature type="region of interest" description="Disordered" evidence="1">
    <location>
        <begin position="74"/>
        <end position="153"/>
    </location>
</feature>
<feature type="compositionally biased region" description="Basic and acidic residues" evidence="1">
    <location>
        <begin position="74"/>
        <end position="89"/>
    </location>
</feature>
<dbReference type="Proteomes" id="UP000265955">
    <property type="component" value="Unassembled WGS sequence"/>
</dbReference>
<dbReference type="OrthoDB" id="8853421at2"/>
<comment type="caution">
    <text evidence="4">The sequence shown here is derived from an EMBL/GenBank/DDBJ whole genome shotgun (WGS) entry which is preliminary data.</text>
</comment>
<feature type="chain" id="PRO_5017215725" evidence="2">
    <location>
        <begin position="25"/>
        <end position="153"/>
    </location>
</feature>
<feature type="compositionally biased region" description="Basic and acidic residues" evidence="1">
    <location>
        <begin position="97"/>
        <end position="107"/>
    </location>
</feature>
<evidence type="ECO:0000256" key="2">
    <source>
        <dbReference type="SAM" id="SignalP"/>
    </source>
</evidence>
<accession>A0A3A3GDA9</accession>
<feature type="compositionally biased region" description="Basic and acidic residues" evidence="1">
    <location>
        <begin position="143"/>
        <end position="153"/>
    </location>
</feature>
<feature type="domain" description="DUF4124" evidence="3">
    <location>
        <begin position="14"/>
        <end position="58"/>
    </location>
</feature>
<evidence type="ECO:0000256" key="1">
    <source>
        <dbReference type="SAM" id="MobiDB-lite"/>
    </source>
</evidence>
<dbReference type="EMBL" id="QYUO01000001">
    <property type="protein sequence ID" value="RJF98879.1"/>
    <property type="molecule type" value="Genomic_DNA"/>
</dbReference>
<dbReference type="Pfam" id="PF13511">
    <property type="entry name" value="DUF4124"/>
    <property type="match status" value="1"/>
</dbReference>
<reference evidence="5" key="1">
    <citation type="submission" date="2018-09" db="EMBL/GenBank/DDBJ databases">
        <authorList>
            <person name="Zhu H."/>
        </authorList>
    </citation>
    <scope>NUCLEOTIDE SEQUENCE [LARGE SCALE GENOMIC DNA]</scope>
    <source>
        <strain evidence="5">K1R23-30</strain>
    </source>
</reference>
<protein>
    <submittedName>
        <fullName evidence="4">DUF4124 domain-containing protein</fullName>
    </submittedName>
</protein>
<evidence type="ECO:0000259" key="3">
    <source>
        <dbReference type="Pfam" id="PF13511"/>
    </source>
</evidence>
<name>A0A3A3GDA9_9BURK</name>
<evidence type="ECO:0000313" key="4">
    <source>
        <dbReference type="EMBL" id="RJF98879.1"/>
    </source>
</evidence>
<keyword evidence="2" id="KW-0732">Signal</keyword>
<dbReference type="InterPro" id="IPR025392">
    <property type="entry name" value="DUF4124"/>
</dbReference>
<dbReference type="AlphaFoldDB" id="A0A3A3GDA9"/>